<dbReference type="AlphaFoldDB" id="A0A251THF6"/>
<dbReference type="InterPro" id="IPR017853">
    <property type="entry name" value="GH"/>
</dbReference>
<dbReference type="GO" id="GO:0005975">
    <property type="term" value="P:carbohydrate metabolic process"/>
    <property type="evidence" value="ECO:0007669"/>
    <property type="project" value="InterPro"/>
</dbReference>
<comment type="similarity">
    <text evidence="1 4">Belongs to the glycosyl hydrolase 17 family.</text>
</comment>
<dbReference type="FunFam" id="3.20.20.80:FF:000010">
    <property type="entry name" value="glucan endo-1,3-beta-glucosidase, basic"/>
    <property type="match status" value="1"/>
</dbReference>
<evidence type="ECO:0000256" key="1">
    <source>
        <dbReference type="ARBA" id="ARBA00008773"/>
    </source>
</evidence>
<dbReference type="PANTHER" id="PTHR32227">
    <property type="entry name" value="GLUCAN ENDO-1,3-BETA-GLUCOSIDASE BG1-RELATED-RELATED"/>
    <property type="match status" value="1"/>
</dbReference>
<evidence type="ECO:0000256" key="3">
    <source>
        <dbReference type="ARBA" id="ARBA00023295"/>
    </source>
</evidence>
<dbReference type="PROSITE" id="PS00587">
    <property type="entry name" value="GLYCOSYL_HYDROL_F17"/>
    <property type="match status" value="1"/>
</dbReference>
<dbReference type="InParanoid" id="A0A251THF6"/>
<evidence type="ECO:0000313" key="8">
    <source>
        <dbReference type="EMBL" id="OTG10062.1"/>
    </source>
</evidence>
<dbReference type="Gene3D" id="3.20.20.80">
    <property type="entry name" value="Glycosidases"/>
    <property type="match status" value="1"/>
</dbReference>
<dbReference type="Gramene" id="mRNA:HanXRQr2_Chr11g0504671">
    <property type="protein sequence ID" value="mRNA:HanXRQr2_Chr11g0504671"/>
    <property type="gene ID" value="HanXRQr2_Chr11g0504671"/>
</dbReference>
<evidence type="ECO:0000256" key="6">
    <source>
        <dbReference type="SAM" id="SignalP"/>
    </source>
</evidence>
<organism evidence="8 9">
    <name type="scientific">Helianthus annuus</name>
    <name type="common">Common sunflower</name>
    <dbReference type="NCBI Taxonomy" id="4232"/>
    <lineage>
        <taxon>Eukaryota</taxon>
        <taxon>Viridiplantae</taxon>
        <taxon>Streptophyta</taxon>
        <taxon>Embryophyta</taxon>
        <taxon>Tracheophyta</taxon>
        <taxon>Spermatophyta</taxon>
        <taxon>Magnoliopsida</taxon>
        <taxon>eudicotyledons</taxon>
        <taxon>Gunneridae</taxon>
        <taxon>Pentapetalae</taxon>
        <taxon>asterids</taxon>
        <taxon>campanulids</taxon>
        <taxon>Asterales</taxon>
        <taxon>Asteraceae</taxon>
        <taxon>Asteroideae</taxon>
        <taxon>Heliantheae alliance</taxon>
        <taxon>Heliantheae</taxon>
        <taxon>Helianthus</taxon>
    </lineage>
</organism>
<proteinExistence type="inferred from homology"/>
<dbReference type="Proteomes" id="UP000215914">
    <property type="component" value="Chromosome 10"/>
</dbReference>
<sequence length="339" mass="37463">MALNLLLLGLLINIFVFTADAQSVGVCYGTIANNLPSPRQVVSLYIRNRITRMRIYAPRSDILEALRGTNIELILDVPNVSLENLTNPNLATDWVRNNIVNYPDVSFRYISVGNEVDPNNDVTRQFVRFVLPAMINVQNALEAAGRANQIKVSTATYTGLLKDSYPPSIGVFHVNVADFIRPIITFLVKNGSPMLANIYPYFAHIGPPASPDLPFALFTRTTPAYKDGDRPYFNLFDAMYDAHYAAQSRLGGADVKIVVSESGWPSAGHNSATPGNAGTYYRNLISHVKSSRGTPVRPGKPIETYLFAMFDENDKTGEPTEKNFGVFTPGQVSKYQLSF</sequence>
<gene>
    <name evidence="8" type="primary">E13L</name>
    <name evidence="8" type="ORF">HannXRQ_Chr10g0283451</name>
    <name evidence="7" type="ORF">HanXRQr2_Chr11g0504671</name>
</gene>
<reference evidence="7 9" key="1">
    <citation type="journal article" date="2017" name="Nature">
        <title>The sunflower genome provides insights into oil metabolism, flowering and Asterid evolution.</title>
        <authorList>
            <person name="Badouin H."/>
            <person name="Gouzy J."/>
            <person name="Grassa C.J."/>
            <person name="Murat F."/>
            <person name="Staton S.E."/>
            <person name="Cottret L."/>
            <person name="Lelandais-Briere C."/>
            <person name="Owens G.L."/>
            <person name="Carrere S."/>
            <person name="Mayjonade B."/>
            <person name="Legrand L."/>
            <person name="Gill N."/>
            <person name="Kane N.C."/>
            <person name="Bowers J.E."/>
            <person name="Hubner S."/>
            <person name="Bellec A."/>
            <person name="Berard A."/>
            <person name="Berges H."/>
            <person name="Blanchet N."/>
            <person name="Boniface M.C."/>
            <person name="Brunel D."/>
            <person name="Catrice O."/>
            <person name="Chaidir N."/>
            <person name="Claudel C."/>
            <person name="Donnadieu C."/>
            <person name="Faraut T."/>
            <person name="Fievet G."/>
            <person name="Helmstetter N."/>
            <person name="King M."/>
            <person name="Knapp S.J."/>
            <person name="Lai Z."/>
            <person name="Le Paslier M.C."/>
            <person name="Lippi Y."/>
            <person name="Lorenzon L."/>
            <person name="Mandel J.R."/>
            <person name="Marage G."/>
            <person name="Marchand G."/>
            <person name="Marquand E."/>
            <person name="Bret-Mestries E."/>
            <person name="Morien E."/>
            <person name="Nambeesan S."/>
            <person name="Nguyen T."/>
            <person name="Pegot-Espagnet P."/>
            <person name="Pouilly N."/>
            <person name="Raftis F."/>
            <person name="Sallet E."/>
            <person name="Schiex T."/>
            <person name="Thomas J."/>
            <person name="Vandecasteele C."/>
            <person name="Vares D."/>
            <person name="Vear F."/>
            <person name="Vautrin S."/>
            <person name="Crespi M."/>
            <person name="Mangin B."/>
            <person name="Burke J.M."/>
            <person name="Salse J."/>
            <person name="Munos S."/>
            <person name="Vincourt P."/>
            <person name="Rieseberg L.H."/>
            <person name="Langlade N.B."/>
        </authorList>
    </citation>
    <scope>NUCLEOTIDE SEQUENCE [LARGE SCALE GENOMIC DNA]</scope>
    <source>
        <strain evidence="9">cv. SF193</strain>
        <tissue evidence="7">Leaves</tissue>
    </source>
</reference>
<dbReference type="EMBL" id="CM007899">
    <property type="protein sequence ID" value="OTG10062.1"/>
    <property type="molecule type" value="Genomic_DNA"/>
</dbReference>
<accession>A0A251THF6</accession>
<reference evidence="7" key="3">
    <citation type="submission" date="2020-06" db="EMBL/GenBank/DDBJ databases">
        <title>Helianthus annuus Genome sequencing and assembly Release 2.</title>
        <authorList>
            <person name="Gouzy J."/>
            <person name="Langlade N."/>
            <person name="Munos S."/>
        </authorList>
    </citation>
    <scope>NUCLEOTIDE SEQUENCE</scope>
    <source>
        <tissue evidence="7">Leaves</tissue>
    </source>
</reference>
<reference evidence="8" key="2">
    <citation type="submission" date="2017-02" db="EMBL/GenBank/DDBJ databases">
        <title>Sunflower complete genome.</title>
        <authorList>
            <person name="Langlade N."/>
            <person name="Munos S."/>
        </authorList>
    </citation>
    <scope>NUCLEOTIDE SEQUENCE [LARGE SCALE GENOMIC DNA]</scope>
    <source>
        <tissue evidence="8">Leaves</tissue>
    </source>
</reference>
<feature type="signal peptide" evidence="6">
    <location>
        <begin position="1"/>
        <end position="21"/>
    </location>
</feature>
<dbReference type="GO" id="GO:0042973">
    <property type="term" value="F:glucan endo-1,3-beta-D-glucosidase activity"/>
    <property type="evidence" value="ECO:0007669"/>
    <property type="project" value="UniProtKB-EC"/>
</dbReference>
<dbReference type="Pfam" id="PF00332">
    <property type="entry name" value="Glyco_hydro_17"/>
    <property type="match status" value="1"/>
</dbReference>
<evidence type="ECO:0000256" key="4">
    <source>
        <dbReference type="RuleBase" id="RU004335"/>
    </source>
</evidence>
<dbReference type="InterPro" id="IPR000490">
    <property type="entry name" value="Glyco_hydro_17"/>
</dbReference>
<feature type="chain" id="PRO_5013259195" evidence="6">
    <location>
        <begin position="22"/>
        <end position="339"/>
    </location>
</feature>
<evidence type="ECO:0000313" key="7">
    <source>
        <dbReference type="EMBL" id="KAF5783159.1"/>
    </source>
</evidence>
<keyword evidence="2 5" id="KW-0378">Hydrolase</keyword>
<evidence type="ECO:0000256" key="2">
    <source>
        <dbReference type="ARBA" id="ARBA00022801"/>
    </source>
</evidence>
<protein>
    <submittedName>
        <fullName evidence="7">Glucan endo-1,3-beta-D-glucosidase</fullName>
        <ecNumber evidence="7">3.2.1.39</ecNumber>
    </submittedName>
    <submittedName>
        <fullName evidence="8">Putative glucan endo-1,3-beta-glucosidase</fullName>
    </submittedName>
</protein>
<dbReference type="EC" id="3.2.1.39" evidence="7"/>
<dbReference type="OrthoDB" id="941679at2759"/>
<keyword evidence="3 5" id="KW-0326">Glycosidase</keyword>
<name>A0A251THF6_HELAN</name>
<dbReference type="OMA" id="PSTANNW"/>
<keyword evidence="6" id="KW-0732">Signal</keyword>
<dbReference type="InterPro" id="IPR044965">
    <property type="entry name" value="Glyco_hydro_17_plant"/>
</dbReference>
<keyword evidence="9" id="KW-1185">Reference proteome</keyword>
<evidence type="ECO:0000313" key="9">
    <source>
        <dbReference type="Proteomes" id="UP000215914"/>
    </source>
</evidence>
<dbReference type="EMBL" id="MNCJ02000326">
    <property type="protein sequence ID" value="KAF5783159.1"/>
    <property type="molecule type" value="Genomic_DNA"/>
</dbReference>
<evidence type="ECO:0000256" key="5">
    <source>
        <dbReference type="RuleBase" id="RU004336"/>
    </source>
</evidence>
<dbReference type="SUPFAM" id="SSF51445">
    <property type="entry name" value="(Trans)glycosidases"/>
    <property type="match status" value="1"/>
</dbReference>